<organism evidence="1 2">
    <name type="scientific">Microvirga makkahensis</name>
    <dbReference type="NCBI Taxonomy" id="1128670"/>
    <lineage>
        <taxon>Bacteria</taxon>
        <taxon>Pseudomonadati</taxon>
        <taxon>Pseudomonadota</taxon>
        <taxon>Alphaproteobacteria</taxon>
        <taxon>Hyphomicrobiales</taxon>
        <taxon>Methylobacteriaceae</taxon>
        <taxon>Microvirga</taxon>
    </lineage>
</organism>
<sequence length="330" mass="37121">MFRTAQETEECLPNKGLSPKIAHLVAERARLTVAITSDAVDREEEIPLGATKIGGYPDLPPSMAWPIRPPYPKGEDVREEHLKSAGNIPKISWMSEEERRNHRSEALELADGAMREAPLGFIAQIDLAAVAAVADLGADFPKEGRLLLFYDVKQQPWGFRLGDEVRARLIFDETPVSALMRKSAPEDIAETRMDPLRCNLAAALICESPYSRTFDNFEDNDGDLLLEWSDDLELPNGSHRVGGYPTQIQNDMALECVLLTRGIDLSHGSELVFDSDVERERQSWVFLVQIASDGNNAMMWGDSGMLYLWIHRDDLKMRRFVKARLILQCP</sequence>
<reference evidence="1 2" key="1">
    <citation type="submission" date="2019-12" db="EMBL/GenBank/DDBJ databases">
        <authorList>
            <person name="Yuan C.-G."/>
        </authorList>
    </citation>
    <scope>NUCLEOTIDE SEQUENCE [LARGE SCALE GENOMIC DNA]</scope>
    <source>
        <strain evidence="1 2">KCTC 23863</strain>
    </source>
</reference>
<reference evidence="1 2" key="2">
    <citation type="submission" date="2020-01" db="EMBL/GenBank/DDBJ databases">
        <title>Microvirga sp. nov., an arsenate reduction bacterium isolated from Tibet hotspring sediments.</title>
        <authorList>
            <person name="Xian W.-D."/>
            <person name="Li W.-J."/>
        </authorList>
    </citation>
    <scope>NUCLEOTIDE SEQUENCE [LARGE SCALE GENOMIC DNA]</scope>
    <source>
        <strain evidence="1 2">KCTC 23863</strain>
    </source>
</reference>
<dbReference type="SUPFAM" id="SSF103032">
    <property type="entry name" value="Hypothetical protein YwqG"/>
    <property type="match status" value="1"/>
</dbReference>
<keyword evidence="2" id="KW-1185">Reference proteome</keyword>
<dbReference type="Proteomes" id="UP000436483">
    <property type="component" value="Unassembled WGS sequence"/>
</dbReference>
<evidence type="ECO:0000313" key="1">
    <source>
        <dbReference type="EMBL" id="MXQ10001.1"/>
    </source>
</evidence>
<dbReference type="Gene3D" id="2.30.320.10">
    <property type="entry name" value="YwqG-like"/>
    <property type="match status" value="1"/>
</dbReference>
<accession>A0A7X3MMV7</accession>
<dbReference type="EMBL" id="WURB01000001">
    <property type="protein sequence ID" value="MXQ10001.1"/>
    <property type="molecule type" value="Genomic_DNA"/>
</dbReference>
<protein>
    <submittedName>
        <fullName evidence="1">DUF1963 domain-containing protein</fullName>
    </submittedName>
</protein>
<gene>
    <name evidence="1" type="ORF">GR328_00720</name>
</gene>
<dbReference type="InterPro" id="IPR035948">
    <property type="entry name" value="YwqG-like_sf"/>
</dbReference>
<evidence type="ECO:0000313" key="2">
    <source>
        <dbReference type="Proteomes" id="UP000436483"/>
    </source>
</evidence>
<dbReference type="PANTHER" id="PTHR36436:SF6">
    <property type="entry name" value="SLL5081 PROTEIN"/>
    <property type="match status" value="1"/>
</dbReference>
<proteinExistence type="predicted"/>
<comment type="caution">
    <text evidence="1">The sequence shown here is derived from an EMBL/GenBank/DDBJ whole genome shotgun (WGS) entry which is preliminary data.</text>
</comment>
<dbReference type="AlphaFoldDB" id="A0A7X3MMV7"/>
<dbReference type="Pfam" id="PF09234">
    <property type="entry name" value="DUF1963"/>
    <property type="match status" value="1"/>
</dbReference>
<name>A0A7X3MMV7_9HYPH</name>
<dbReference type="OrthoDB" id="8376466at2"/>
<dbReference type="PANTHER" id="PTHR36436">
    <property type="entry name" value="SLL5081 PROTEIN"/>
    <property type="match status" value="1"/>
</dbReference>
<dbReference type="InterPro" id="IPR015315">
    <property type="entry name" value="DUF1963"/>
</dbReference>